<keyword evidence="2 4" id="KW-0732">Signal</keyword>
<dbReference type="Pfam" id="PF07691">
    <property type="entry name" value="PA14"/>
    <property type="match status" value="1"/>
</dbReference>
<dbReference type="InterPro" id="IPR011658">
    <property type="entry name" value="PA14_dom"/>
</dbReference>
<accession>A0ABZ0B9K9</accession>
<dbReference type="SUPFAM" id="SSF51445">
    <property type="entry name" value="(Trans)glycosidases"/>
    <property type="match status" value="1"/>
</dbReference>
<feature type="chain" id="PRO_5046448763" evidence="4">
    <location>
        <begin position="26"/>
        <end position="879"/>
    </location>
</feature>
<feature type="signal peptide" evidence="4">
    <location>
        <begin position="1"/>
        <end position="25"/>
    </location>
</feature>
<feature type="domain" description="PA14" evidence="5">
    <location>
        <begin position="453"/>
        <end position="606"/>
    </location>
</feature>
<dbReference type="Gene3D" id="2.60.40.10">
    <property type="entry name" value="Immunoglobulins"/>
    <property type="match status" value="1"/>
</dbReference>
<dbReference type="InterPro" id="IPR044993">
    <property type="entry name" value="BXL"/>
</dbReference>
<evidence type="ECO:0000256" key="4">
    <source>
        <dbReference type="SAM" id="SignalP"/>
    </source>
</evidence>
<organism evidence="6 7">
    <name type="scientific">Stakelama saccharophila</name>
    <dbReference type="NCBI Taxonomy" id="3075605"/>
    <lineage>
        <taxon>Bacteria</taxon>
        <taxon>Pseudomonadati</taxon>
        <taxon>Pseudomonadota</taxon>
        <taxon>Alphaproteobacteria</taxon>
        <taxon>Sphingomonadales</taxon>
        <taxon>Sphingomonadaceae</taxon>
        <taxon>Stakelama</taxon>
    </lineage>
</organism>
<dbReference type="Gene3D" id="3.40.50.1700">
    <property type="entry name" value="Glycoside hydrolase family 3 C-terminal domain"/>
    <property type="match status" value="2"/>
</dbReference>
<proteinExistence type="inferred from homology"/>
<dbReference type="Proteomes" id="UP001302249">
    <property type="component" value="Chromosome"/>
</dbReference>
<evidence type="ECO:0000256" key="1">
    <source>
        <dbReference type="ARBA" id="ARBA00005336"/>
    </source>
</evidence>
<dbReference type="RefSeq" id="WP_313915804.1">
    <property type="nucleotide sequence ID" value="NZ_CP135076.1"/>
</dbReference>
<gene>
    <name evidence="6" type="ORF">RPR59_01150</name>
</gene>
<dbReference type="InterPro" id="IPR036881">
    <property type="entry name" value="Glyco_hydro_3_C_sf"/>
</dbReference>
<dbReference type="InterPro" id="IPR001764">
    <property type="entry name" value="Glyco_hydro_3_N"/>
</dbReference>
<dbReference type="PANTHER" id="PTHR42721">
    <property type="entry name" value="SUGAR HYDROLASE-RELATED"/>
    <property type="match status" value="1"/>
</dbReference>
<dbReference type="PRINTS" id="PR00133">
    <property type="entry name" value="GLHYDRLASE3"/>
</dbReference>
<sequence length="879" mass="93916">MTGTRKALAMAALATGTMLATTASAQLYRDPDAPVDKRAADIVGRLTLEEKAAQMQNAAPAVERLGIPPYDYWNEALHGVARSGEATVFPQAIGMAATFDRDLLYREGRTVAIEGRAKYNQAQRERNYDRYYGLTFWSPNINIFRDPRWGRGQETLGEDPYLTGTLATEFIKGVQGDDPHYLEAIATPKHYAVHSGPEKLRHEFNVDPSPRDLTETYLPAFRRTIVDGKARSLMCAYNAVDGTAACANERLMQDILRDDWGFTGFITSDCGAIDDILNGHHNADSMAEAAAMAVKAGTDSGCDFKDEMLALPEAVRKGHIDEAVMDRALERLFAARIRLGMFDPAERVPFSAIPFSANHSPAHRALALRAARESIVLLKNDGVLPIADSAGKIAVVGPAATALIGLEGNYNGTPVGAALPLDGIGQAFGTDRVAYAQGAPFAEQVPVMVPRTAFPGGLTATFYDNAEFAGDPVATKSVPAIDVNWSGVAPAPGVAPETFFVRWSGRIAPPAPGDYEFALDMRRGCNGGTGSRTYTIHIAGAPDHRVTRSCSGEESAAEPMTVHFADTKPRAFSVELAQRSAAPGSITFAWKAPLDALRDQAVQTARDADVVVAFVGLNAWLEGEEMPLEIPGFDGGDRTSIALPAAQRQLLDALEATGKPVVIVLQSGSAVALGDSGDRAGAVLQAWYPGEQGGRALGDVLSGKVNPSGRLPVTFYESVDELPPFTDYAMQGRTYRYFDGAVEYPFGHGLSYTDFAYSGLKLGAPTVTAGDTQTVSVTIRNTGRIAGDEVAQLYLSVPGRPATPIRSLKGYERVHLAPGERRTVSFTLDPRDLAFADDKGVMRIAPATYRLWIGGGQPDTGAPGVSGAFSLTGSLALPR</sequence>
<dbReference type="SUPFAM" id="SSF52279">
    <property type="entry name" value="Beta-D-glucan exohydrolase, C-terminal domain"/>
    <property type="match status" value="1"/>
</dbReference>
<dbReference type="InterPro" id="IPR036962">
    <property type="entry name" value="Glyco_hydro_3_N_sf"/>
</dbReference>
<dbReference type="Pfam" id="PF01915">
    <property type="entry name" value="Glyco_hydro_3_C"/>
    <property type="match status" value="1"/>
</dbReference>
<dbReference type="EMBL" id="CP135076">
    <property type="protein sequence ID" value="WNO53897.1"/>
    <property type="molecule type" value="Genomic_DNA"/>
</dbReference>
<keyword evidence="7" id="KW-1185">Reference proteome</keyword>
<evidence type="ECO:0000256" key="2">
    <source>
        <dbReference type="ARBA" id="ARBA00022729"/>
    </source>
</evidence>
<dbReference type="Gene3D" id="3.20.20.300">
    <property type="entry name" value="Glycoside hydrolase, family 3, N-terminal domain"/>
    <property type="match status" value="1"/>
</dbReference>
<evidence type="ECO:0000313" key="6">
    <source>
        <dbReference type="EMBL" id="WNO53897.1"/>
    </source>
</evidence>
<name>A0ABZ0B9K9_9SPHN</name>
<evidence type="ECO:0000313" key="7">
    <source>
        <dbReference type="Proteomes" id="UP001302249"/>
    </source>
</evidence>
<keyword evidence="3 6" id="KW-0378">Hydrolase</keyword>
<dbReference type="PANTHER" id="PTHR42721:SF3">
    <property type="entry name" value="BETA-D-XYLOSIDASE 5-RELATED"/>
    <property type="match status" value="1"/>
</dbReference>
<dbReference type="Pfam" id="PF14310">
    <property type="entry name" value="Fn3-like"/>
    <property type="match status" value="1"/>
</dbReference>
<dbReference type="SUPFAM" id="SSF56988">
    <property type="entry name" value="Anthrax protective antigen"/>
    <property type="match status" value="1"/>
</dbReference>
<reference evidence="6 7" key="1">
    <citation type="submission" date="2023-09" db="EMBL/GenBank/DDBJ databases">
        <authorList>
            <person name="Rey-Velasco X."/>
        </authorList>
    </citation>
    <scope>NUCLEOTIDE SEQUENCE [LARGE SCALE GENOMIC DNA]</scope>
    <source>
        <strain evidence="6 7">W311</strain>
    </source>
</reference>
<dbReference type="SMART" id="SM01217">
    <property type="entry name" value="Fn3_like"/>
    <property type="match status" value="1"/>
</dbReference>
<dbReference type="Gene3D" id="3.90.182.10">
    <property type="entry name" value="Toxin - Anthrax Protective Antigen,domain 1"/>
    <property type="match status" value="1"/>
</dbReference>
<dbReference type="Pfam" id="PF00933">
    <property type="entry name" value="Glyco_hydro_3"/>
    <property type="match status" value="1"/>
</dbReference>
<dbReference type="InterPro" id="IPR017853">
    <property type="entry name" value="GH"/>
</dbReference>
<comment type="similarity">
    <text evidence="1">Belongs to the glycosyl hydrolase 3 family.</text>
</comment>
<dbReference type="PROSITE" id="PS51820">
    <property type="entry name" value="PA14"/>
    <property type="match status" value="1"/>
</dbReference>
<evidence type="ECO:0000256" key="3">
    <source>
        <dbReference type="ARBA" id="ARBA00022801"/>
    </source>
</evidence>
<dbReference type="InterPro" id="IPR026891">
    <property type="entry name" value="Fn3-like"/>
</dbReference>
<dbReference type="InterPro" id="IPR037524">
    <property type="entry name" value="PA14/GLEYA"/>
</dbReference>
<evidence type="ECO:0000259" key="5">
    <source>
        <dbReference type="PROSITE" id="PS51820"/>
    </source>
</evidence>
<dbReference type="GO" id="GO:0016787">
    <property type="term" value="F:hydrolase activity"/>
    <property type="evidence" value="ECO:0007669"/>
    <property type="project" value="UniProtKB-KW"/>
</dbReference>
<protein>
    <submittedName>
        <fullName evidence="6">Glycoside hydrolase family 3 C-terminal domain-containing protein</fullName>
    </submittedName>
</protein>
<dbReference type="InterPro" id="IPR002772">
    <property type="entry name" value="Glyco_hydro_3_C"/>
</dbReference>
<dbReference type="InterPro" id="IPR013783">
    <property type="entry name" value="Ig-like_fold"/>
</dbReference>